<evidence type="ECO:0000256" key="18">
    <source>
        <dbReference type="ARBA" id="ARBA00034042"/>
    </source>
</evidence>
<evidence type="ECO:0000256" key="5">
    <source>
        <dbReference type="ARBA" id="ARBA00022475"/>
    </source>
</evidence>
<feature type="transmembrane region" description="Helical" evidence="21">
    <location>
        <begin position="624"/>
        <end position="644"/>
    </location>
</feature>
<evidence type="ECO:0000256" key="10">
    <source>
        <dbReference type="ARBA" id="ARBA00023065"/>
    </source>
</evidence>
<evidence type="ECO:0000256" key="6">
    <source>
        <dbReference type="ARBA" id="ARBA00022692"/>
    </source>
</evidence>
<organism evidence="22 23">
    <name type="scientific">Heterocephalus glaber</name>
    <name type="common">Naked mole rat</name>
    <dbReference type="NCBI Taxonomy" id="10181"/>
    <lineage>
        <taxon>Eukaryota</taxon>
        <taxon>Metazoa</taxon>
        <taxon>Chordata</taxon>
        <taxon>Craniata</taxon>
        <taxon>Vertebrata</taxon>
        <taxon>Euteleostomi</taxon>
        <taxon>Mammalia</taxon>
        <taxon>Eutheria</taxon>
        <taxon>Euarchontoglires</taxon>
        <taxon>Glires</taxon>
        <taxon>Rodentia</taxon>
        <taxon>Hystricomorpha</taxon>
        <taxon>Bathyergidae</taxon>
        <taxon>Heterocephalus</taxon>
    </lineage>
</organism>
<evidence type="ECO:0000256" key="3">
    <source>
        <dbReference type="ARBA" id="ARBA00020024"/>
    </source>
</evidence>
<sequence length="744" mass="81566">MVWEHHLQTQWRLLILEAQVLECGLGPERAGEDKEGAGGANGDDGGPNFNPPCTSSLSEQKPLPTCLPQAPEESTEPASWVPQVPKAAPCCTVQGKYISEALCANARQSGEGPSQASGSGWPEADGASIQALGPLNSAAAAVNLSLLKSIFSDQKLHETQDVASVSTNSSASCWAPMGTGVCMSAVRRIHGQEPPEEDPWDLPELWDTAIKWSERDTKGKIRCIFKGIGKLIWLLGFLYFFVCPLDVLGRAFQLVGGKMARQLFSNNSIFSTLVAGLMTGLLVTVMVQSSSTSLSIVMSMVASSLLTVKAAYPSSRGQHWDLHHQHHCGAHPGRDQNKFRRAFVGAAVHNFFNWLSVLVLLPLEAITHYLERLTGLMVNTFNFQNGEDALALLKVITDPFTKLTVQLDKNKNVAVPLNENWNSSSFCWTDGAFTWTLKNVTQQEDIAKCKYIFVNAQLLELVVGIILLIISLLVLWGCLIMIIRLLGSVPKGQVVTIIKKTINTDFPFPFSWVTSYLAILVGASMTFIMQSSSVFTSALTLLIGISVITIKRVYPLMLGSNIGTTTTTIMAFLASSGHTLMSSLQITLCHFFFNISGILLWYPIPFTCLPIRLAKGLGNISSKYRWFAIIHLIILFLLTLLVVFGLSLASWLVLLGVVLLLCSLEPWDCIISLLTSCCQQHWCCSCHMCCRVCYLMCGCTKCCHCSRCCEDLGEKEEPGVPIKRLETFSIAKTQEVRVRPSTAS</sequence>
<proteinExistence type="inferred from homology"/>
<feature type="transmembrane region" description="Helical" evidence="21">
    <location>
        <begin position="458"/>
        <end position="486"/>
    </location>
</feature>
<dbReference type="GO" id="GO:0030643">
    <property type="term" value="P:intracellular phosphate ion homeostasis"/>
    <property type="evidence" value="ECO:0007669"/>
    <property type="project" value="TreeGrafter"/>
</dbReference>
<evidence type="ECO:0000256" key="11">
    <source>
        <dbReference type="ARBA" id="ARBA00023136"/>
    </source>
</evidence>
<evidence type="ECO:0000256" key="14">
    <source>
        <dbReference type="ARBA" id="ARBA00023201"/>
    </source>
</evidence>
<keyword evidence="12" id="KW-1015">Disulfide bond</keyword>
<evidence type="ECO:0000256" key="9">
    <source>
        <dbReference type="ARBA" id="ARBA00023053"/>
    </source>
</evidence>
<evidence type="ECO:0000256" key="7">
    <source>
        <dbReference type="ARBA" id="ARBA00022847"/>
    </source>
</evidence>
<keyword evidence="9" id="KW-0915">Sodium</keyword>
<evidence type="ECO:0000256" key="12">
    <source>
        <dbReference type="ARBA" id="ARBA00023157"/>
    </source>
</evidence>
<comment type="subcellular location">
    <subcellularLocation>
        <location evidence="1">Apical cell membrane</location>
        <topology evidence="1">Multi-pass membrane protein</topology>
    </subcellularLocation>
</comment>
<dbReference type="STRING" id="10181.G5AL58"/>
<dbReference type="NCBIfam" id="TIGR01013">
    <property type="entry name" value="2a58"/>
    <property type="match status" value="1"/>
</dbReference>
<dbReference type="GO" id="GO:0031982">
    <property type="term" value="C:vesicle"/>
    <property type="evidence" value="ECO:0007669"/>
    <property type="project" value="TreeGrafter"/>
</dbReference>
<evidence type="ECO:0000256" key="19">
    <source>
        <dbReference type="ARBA" id="ARBA00034091"/>
    </source>
</evidence>
<keyword evidence="11 21" id="KW-0472">Membrane</keyword>
<feature type="transmembrane region" description="Helical" evidence="21">
    <location>
        <begin position="231"/>
        <end position="248"/>
    </location>
</feature>
<dbReference type="AlphaFoldDB" id="G5AL58"/>
<keyword evidence="10" id="KW-0406">Ion transport</keyword>
<dbReference type="PANTHER" id="PTHR10010">
    <property type="entry name" value="SOLUTE CARRIER FAMILY 34 SODIUM PHOSPHATE , MEMBER 2-RELATED"/>
    <property type="match status" value="1"/>
</dbReference>
<keyword evidence="13" id="KW-0325">Glycoprotein</keyword>
<dbReference type="GO" id="GO:0044341">
    <property type="term" value="P:sodium-dependent phosphate transport"/>
    <property type="evidence" value="ECO:0007669"/>
    <property type="project" value="InterPro"/>
</dbReference>
<dbReference type="Proteomes" id="UP000006813">
    <property type="component" value="Unassembled WGS sequence"/>
</dbReference>
<comment type="catalytic activity">
    <reaction evidence="18">
        <text>3 Na(+)(out) + phosphate(out) = 3 Na(+)(in) + phosphate(in)</text>
        <dbReference type="Rhea" id="RHEA:71255"/>
        <dbReference type="ChEBI" id="CHEBI:29101"/>
        <dbReference type="ChEBI" id="CHEBI:43474"/>
    </reaction>
    <physiologicalReaction direction="left-to-right" evidence="18">
        <dbReference type="Rhea" id="RHEA:71256"/>
    </physiologicalReaction>
</comment>
<comment type="similarity">
    <text evidence="2">Belongs to the SLC34A transporter family.</text>
</comment>
<feature type="region of interest" description="Disordered" evidence="20">
    <location>
        <begin position="27"/>
        <end position="81"/>
    </location>
</feature>
<comment type="function">
    <text evidence="19">Involved in actively transporting phosphate into cells via Na(+) cotransport.</text>
</comment>
<dbReference type="InParanoid" id="G5AL58"/>
<evidence type="ECO:0000256" key="20">
    <source>
        <dbReference type="SAM" id="MobiDB-lite"/>
    </source>
</evidence>
<evidence type="ECO:0000313" key="22">
    <source>
        <dbReference type="EMBL" id="EHA97768.1"/>
    </source>
</evidence>
<feature type="transmembrane region" description="Helical" evidence="21">
    <location>
        <begin position="556"/>
        <end position="574"/>
    </location>
</feature>
<name>G5AL58_HETGA</name>
<feature type="transmembrane region" description="Helical" evidence="21">
    <location>
        <begin position="269"/>
        <end position="287"/>
    </location>
</feature>
<gene>
    <name evidence="22" type="ORF">GW7_11774</name>
</gene>
<evidence type="ECO:0000256" key="21">
    <source>
        <dbReference type="SAM" id="Phobius"/>
    </source>
</evidence>
<feature type="transmembrane region" description="Helical" evidence="21">
    <location>
        <begin position="586"/>
        <end position="604"/>
    </location>
</feature>
<evidence type="ECO:0000256" key="4">
    <source>
        <dbReference type="ARBA" id="ARBA00022448"/>
    </source>
</evidence>
<dbReference type="GO" id="GO:0005436">
    <property type="term" value="F:sodium:phosphate symporter activity"/>
    <property type="evidence" value="ECO:0007669"/>
    <property type="project" value="InterPro"/>
</dbReference>
<evidence type="ECO:0000256" key="2">
    <source>
        <dbReference type="ARBA" id="ARBA00005808"/>
    </source>
</evidence>
<keyword evidence="14" id="KW-0739">Sodium transport</keyword>
<evidence type="ECO:0000256" key="8">
    <source>
        <dbReference type="ARBA" id="ARBA00022989"/>
    </source>
</evidence>
<evidence type="ECO:0000256" key="16">
    <source>
        <dbReference type="ARBA" id="ARBA00029768"/>
    </source>
</evidence>
<dbReference type="GO" id="GO:0016324">
    <property type="term" value="C:apical plasma membrane"/>
    <property type="evidence" value="ECO:0007669"/>
    <property type="project" value="UniProtKB-SubCell"/>
</dbReference>
<evidence type="ECO:0000256" key="15">
    <source>
        <dbReference type="ARBA" id="ARBA00029612"/>
    </source>
</evidence>
<keyword evidence="7" id="KW-0769">Symport</keyword>
<accession>G5AL58</accession>
<evidence type="ECO:0000256" key="13">
    <source>
        <dbReference type="ARBA" id="ARBA00023180"/>
    </source>
</evidence>
<dbReference type="PANTHER" id="PTHR10010:SF23">
    <property type="entry name" value="SODIUM-DEPENDENT PHOSPHATE TRANSPORT PROTEIN 2B"/>
    <property type="match status" value="1"/>
</dbReference>
<feature type="transmembrane region" description="Helical" evidence="21">
    <location>
        <begin position="506"/>
        <end position="527"/>
    </location>
</feature>
<keyword evidence="5" id="KW-1003">Cell membrane</keyword>
<feature type="transmembrane region" description="Helical" evidence="21">
    <location>
        <begin position="651"/>
        <end position="674"/>
    </location>
</feature>
<dbReference type="GO" id="GO:0005903">
    <property type="term" value="C:brush border"/>
    <property type="evidence" value="ECO:0007669"/>
    <property type="project" value="TreeGrafter"/>
</dbReference>
<dbReference type="InterPro" id="IPR003841">
    <property type="entry name" value="Na/Pi_transpt"/>
</dbReference>
<keyword evidence="6 21" id="KW-0812">Transmembrane</keyword>
<keyword evidence="8 21" id="KW-1133">Transmembrane helix</keyword>
<evidence type="ECO:0000256" key="1">
    <source>
        <dbReference type="ARBA" id="ARBA00004424"/>
    </source>
</evidence>
<reference evidence="22 23" key="1">
    <citation type="journal article" date="2011" name="Nature">
        <title>Genome sequencing reveals insights into physiology and longevity of the naked mole rat.</title>
        <authorList>
            <person name="Kim E.B."/>
            <person name="Fang X."/>
            <person name="Fushan A.A."/>
            <person name="Huang Z."/>
            <person name="Lobanov A.V."/>
            <person name="Han L."/>
            <person name="Marino S.M."/>
            <person name="Sun X."/>
            <person name="Turanov A.A."/>
            <person name="Yang P."/>
            <person name="Yim S.H."/>
            <person name="Zhao X."/>
            <person name="Kasaikina M.V."/>
            <person name="Stoletzki N."/>
            <person name="Peng C."/>
            <person name="Polak P."/>
            <person name="Xiong Z."/>
            <person name="Kiezun A."/>
            <person name="Zhu Y."/>
            <person name="Chen Y."/>
            <person name="Kryukov G.V."/>
            <person name="Zhang Q."/>
            <person name="Peshkin L."/>
            <person name="Yang L."/>
            <person name="Bronson R.T."/>
            <person name="Buffenstein R."/>
            <person name="Wang B."/>
            <person name="Han C."/>
            <person name="Li Q."/>
            <person name="Chen L."/>
            <person name="Zhao W."/>
            <person name="Sunyaev S.R."/>
            <person name="Park T.J."/>
            <person name="Zhang G."/>
            <person name="Wang J."/>
            <person name="Gladyshev V.N."/>
        </authorList>
    </citation>
    <scope>NUCLEOTIDE SEQUENCE [LARGE SCALE GENOMIC DNA]</scope>
</reference>
<feature type="transmembrane region" description="Helical" evidence="21">
    <location>
        <begin position="534"/>
        <end position="550"/>
    </location>
</feature>
<evidence type="ECO:0000313" key="23">
    <source>
        <dbReference type="Proteomes" id="UP000006813"/>
    </source>
</evidence>
<dbReference type="Pfam" id="PF02690">
    <property type="entry name" value="Na_Pi_cotrans"/>
    <property type="match status" value="1"/>
</dbReference>
<keyword evidence="4" id="KW-0813">Transport</keyword>
<protein>
    <recommendedName>
        <fullName evidence="3">Sodium-dependent phosphate transport protein 2B</fullName>
    </recommendedName>
    <alternativeName>
        <fullName evidence="17">Na(+)-dependent phosphate cotransporter 2B</fullName>
    </alternativeName>
    <alternativeName>
        <fullName evidence="15">Sodium/phosphate cotransporter 2B</fullName>
    </alternativeName>
    <alternativeName>
        <fullName evidence="16">Solute carrier family 34 member 2</fullName>
    </alternativeName>
</protein>
<evidence type="ECO:0000256" key="17">
    <source>
        <dbReference type="ARBA" id="ARBA00031843"/>
    </source>
</evidence>
<dbReference type="EMBL" id="JH165768">
    <property type="protein sequence ID" value="EHA97768.1"/>
    <property type="molecule type" value="Genomic_DNA"/>
</dbReference>